<evidence type="ECO:0000313" key="2">
    <source>
        <dbReference type="Proteomes" id="UP001345219"/>
    </source>
</evidence>
<dbReference type="EMBL" id="JAXIOK010000014">
    <property type="protein sequence ID" value="KAK4755522.1"/>
    <property type="molecule type" value="Genomic_DNA"/>
</dbReference>
<keyword evidence="2" id="KW-1185">Reference proteome</keyword>
<dbReference type="Proteomes" id="UP001345219">
    <property type="component" value="Chromosome 8"/>
</dbReference>
<sequence length="118" mass="13053">MALPQHIHSIKKLHFTPAFLYSSQAPQHTDQLLGRGMVGSKKKSSSFFSVFSSIFRSCCSGGGDDWSDDGGYTKRISPSDEDRGYWIAEPGIDRRASAFIAKFYASRATDPEKQTLAI</sequence>
<dbReference type="AlphaFoldDB" id="A0AAN7PWP2"/>
<organism evidence="1 2">
    <name type="scientific">Trapa incisa</name>
    <dbReference type="NCBI Taxonomy" id="236973"/>
    <lineage>
        <taxon>Eukaryota</taxon>
        <taxon>Viridiplantae</taxon>
        <taxon>Streptophyta</taxon>
        <taxon>Embryophyta</taxon>
        <taxon>Tracheophyta</taxon>
        <taxon>Spermatophyta</taxon>
        <taxon>Magnoliopsida</taxon>
        <taxon>eudicotyledons</taxon>
        <taxon>Gunneridae</taxon>
        <taxon>Pentapetalae</taxon>
        <taxon>rosids</taxon>
        <taxon>malvids</taxon>
        <taxon>Myrtales</taxon>
        <taxon>Lythraceae</taxon>
        <taxon>Trapa</taxon>
    </lineage>
</organism>
<protein>
    <submittedName>
        <fullName evidence="1">Uncharacterized protein</fullName>
    </submittedName>
</protein>
<proteinExistence type="predicted"/>
<gene>
    <name evidence="1" type="ORF">SAY87_009279</name>
</gene>
<reference evidence="1 2" key="1">
    <citation type="journal article" date="2023" name="Hortic Res">
        <title>Pangenome of water caltrop reveals structural variations and asymmetric subgenome divergence after allopolyploidization.</title>
        <authorList>
            <person name="Zhang X."/>
            <person name="Chen Y."/>
            <person name="Wang L."/>
            <person name="Yuan Y."/>
            <person name="Fang M."/>
            <person name="Shi L."/>
            <person name="Lu R."/>
            <person name="Comes H.P."/>
            <person name="Ma Y."/>
            <person name="Chen Y."/>
            <person name="Huang G."/>
            <person name="Zhou Y."/>
            <person name="Zheng Z."/>
            <person name="Qiu Y."/>
        </authorList>
    </citation>
    <scope>NUCLEOTIDE SEQUENCE [LARGE SCALE GENOMIC DNA]</scope>
    <source>
        <tissue evidence="1">Roots</tissue>
    </source>
</reference>
<name>A0AAN7PWP2_9MYRT</name>
<evidence type="ECO:0000313" key="1">
    <source>
        <dbReference type="EMBL" id="KAK4755522.1"/>
    </source>
</evidence>
<dbReference type="PANTHER" id="PTHR33511">
    <property type="entry name" value="OS06G0632400 PROTEIN"/>
    <property type="match status" value="1"/>
</dbReference>
<comment type="caution">
    <text evidence="1">The sequence shown here is derived from an EMBL/GenBank/DDBJ whole genome shotgun (WGS) entry which is preliminary data.</text>
</comment>
<accession>A0AAN7PWP2</accession>